<feature type="transmembrane region" description="Helical" evidence="1">
    <location>
        <begin position="7"/>
        <end position="25"/>
    </location>
</feature>
<dbReference type="AlphaFoldDB" id="A0A0E9QDH3"/>
<reference evidence="2" key="1">
    <citation type="submission" date="2014-11" db="EMBL/GenBank/DDBJ databases">
        <authorList>
            <person name="Amaro Gonzalez C."/>
        </authorList>
    </citation>
    <scope>NUCLEOTIDE SEQUENCE</scope>
</reference>
<evidence type="ECO:0000256" key="1">
    <source>
        <dbReference type="SAM" id="Phobius"/>
    </source>
</evidence>
<accession>A0A0E9QDH3</accession>
<keyword evidence="1" id="KW-0472">Membrane</keyword>
<proteinExistence type="predicted"/>
<protein>
    <submittedName>
        <fullName evidence="2">Uncharacterized protein</fullName>
    </submittedName>
</protein>
<name>A0A0E9QDH3_ANGAN</name>
<keyword evidence="1" id="KW-1133">Transmembrane helix</keyword>
<keyword evidence="1" id="KW-0812">Transmembrane</keyword>
<sequence length="28" mass="3256">MCKCSRLYVNIVYSPLLFILVPLLTNEI</sequence>
<evidence type="ECO:0000313" key="2">
    <source>
        <dbReference type="EMBL" id="JAH14370.1"/>
    </source>
</evidence>
<reference evidence="2" key="2">
    <citation type="journal article" date="2015" name="Fish Shellfish Immunol.">
        <title>Early steps in the European eel (Anguilla anguilla)-Vibrio vulnificus interaction in the gills: Role of the RtxA13 toxin.</title>
        <authorList>
            <person name="Callol A."/>
            <person name="Pajuelo D."/>
            <person name="Ebbesson L."/>
            <person name="Teles M."/>
            <person name="MacKenzie S."/>
            <person name="Amaro C."/>
        </authorList>
    </citation>
    <scope>NUCLEOTIDE SEQUENCE</scope>
</reference>
<organism evidence="2">
    <name type="scientific">Anguilla anguilla</name>
    <name type="common">European freshwater eel</name>
    <name type="synonym">Muraena anguilla</name>
    <dbReference type="NCBI Taxonomy" id="7936"/>
    <lineage>
        <taxon>Eukaryota</taxon>
        <taxon>Metazoa</taxon>
        <taxon>Chordata</taxon>
        <taxon>Craniata</taxon>
        <taxon>Vertebrata</taxon>
        <taxon>Euteleostomi</taxon>
        <taxon>Actinopterygii</taxon>
        <taxon>Neopterygii</taxon>
        <taxon>Teleostei</taxon>
        <taxon>Anguilliformes</taxon>
        <taxon>Anguillidae</taxon>
        <taxon>Anguilla</taxon>
    </lineage>
</organism>
<dbReference type="EMBL" id="GBXM01094207">
    <property type="protein sequence ID" value="JAH14370.1"/>
    <property type="molecule type" value="Transcribed_RNA"/>
</dbReference>